<dbReference type="CDD" id="cd04301">
    <property type="entry name" value="NAT_SF"/>
    <property type="match status" value="1"/>
</dbReference>
<evidence type="ECO:0000259" key="1">
    <source>
        <dbReference type="PROSITE" id="PS51186"/>
    </source>
</evidence>
<proteinExistence type="predicted"/>
<dbReference type="InterPro" id="IPR000182">
    <property type="entry name" value="GNAT_dom"/>
</dbReference>
<dbReference type="EMBL" id="BAAARE010000003">
    <property type="protein sequence ID" value="GAA2472988.1"/>
    <property type="molecule type" value="Genomic_DNA"/>
</dbReference>
<dbReference type="Pfam" id="PF00583">
    <property type="entry name" value="Acetyltransf_1"/>
    <property type="match status" value="1"/>
</dbReference>
<name>A0ABP5Y6R0_9MICO</name>
<organism evidence="2 3">
    <name type="scientific">Terrabacter carboxydivorans</name>
    <dbReference type="NCBI Taxonomy" id="619730"/>
    <lineage>
        <taxon>Bacteria</taxon>
        <taxon>Bacillati</taxon>
        <taxon>Actinomycetota</taxon>
        <taxon>Actinomycetes</taxon>
        <taxon>Micrococcales</taxon>
        <taxon>Intrasporangiaceae</taxon>
        <taxon>Terrabacter</taxon>
    </lineage>
</organism>
<dbReference type="Gene3D" id="3.40.630.30">
    <property type="match status" value="1"/>
</dbReference>
<comment type="caution">
    <text evidence="2">The sequence shown here is derived from an EMBL/GenBank/DDBJ whole genome shotgun (WGS) entry which is preliminary data.</text>
</comment>
<feature type="domain" description="N-acetyltransferase" evidence="1">
    <location>
        <begin position="5"/>
        <end position="172"/>
    </location>
</feature>
<evidence type="ECO:0000313" key="2">
    <source>
        <dbReference type="EMBL" id="GAA2472988.1"/>
    </source>
</evidence>
<dbReference type="InterPro" id="IPR016181">
    <property type="entry name" value="Acyl_CoA_acyltransferase"/>
</dbReference>
<sequence length="340" mass="37206">MSDDLEIRPLDLLDPSQEPAARGWIRVHAAVQRDIFGDRGSAWTLEEVQGFVRGADKKRVARAAWSGGEVVGALEVHLPLRDNLRSALLWLSVEPSVRGRGVGSALVAEAERIAAEHVRSTLLVETEWAEGRSDASEAFAAARGYVVGQTVLRSEQPLPADRAALEALVAAPGAEDYRLESWVDDMPEAWLEDRSLLQQRMSTDAPSDDLDLEEEDWDVERLRAGLARARASGRRAVETAARHLPSGRLVGFTTVGVSAGEPDLGYQQDTLVLSEHRGHGLGLRLKAANALRVMDELPGVRAVRTWNAASNEHMLAVNRQLGYTVDGYSREWQKVTVAGE</sequence>
<dbReference type="PROSITE" id="PS51186">
    <property type="entry name" value="GNAT"/>
    <property type="match status" value="1"/>
</dbReference>
<keyword evidence="3" id="KW-1185">Reference proteome</keyword>
<reference evidence="3" key="1">
    <citation type="journal article" date="2019" name="Int. J. Syst. Evol. Microbiol.">
        <title>The Global Catalogue of Microorganisms (GCM) 10K type strain sequencing project: providing services to taxonomists for standard genome sequencing and annotation.</title>
        <authorList>
            <consortium name="The Broad Institute Genomics Platform"/>
            <consortium name="The Broad Institute Genome Sequencing Center for Infectious Disease"/>
            <person name="Wu L."/>
            <person name="Ma J."/>
        </authorList>
    </citation>
    <scope>NUCLEOTIDE SEQUENCE [LARGE SCALE GENOMIC DNA]</scope>
    <source>
        <strain evidence="3">JCM 16259</strain>
    </source>
</reference>
<protein>
    <submittedName>
        <fullName evidence="2">GNAT family N-acetyltransferase</fullName>
    </submittedName>
</protein>
<accession>A0ABP5Y6R0</accession>
<dbReference type="Proteomes" id="UP001500730">
    <property type="component" value="Unassembled WGS sequence"/>
</dbReference>
<evidence type="ECO:0000313" key="3">
    <source>
        <dbReference type="Proteomes" id="UP001500730"/>
    </source>
</evidence>
<dbReference type="SUPFAM" id="SSF55729">
    <property type="entry name" value="Acyl-CoA N-acyltransferases (Nat)"/>
    <property type="match status" value="2"/>
</dbReference>
<dbReference type="RefSeq" id="WP_344253147.1">
    <property type="nucleotide sequence ID" value="NZ_BAAARE010000003.1"/>
</dbReference>
<gene>
    <name evidence="2" type="ORF">GCM10009858_07830</name>
</gene>